<dbReference type="Pfam" id="PF00155">
    <property type="entry name" value="Aminotran_1_2"/>
    <property type="match status" value="1"/>
</dbReference>
<evidence type="ECO:0000256" key="8">
    <source>
        <dbReference type="ARBA" id="ARBA00069660"/>
    </source>
</evidence>
<dbReference type="CTD" id="23464"/>
<keyword evidence="4" id="KW-0663">Pyridoxal phosphate</keyword>
<dbReference type="InterPro" id="IPR050087">
    <property type="entry name" value="AON_synthase_class-II"/>
</dbReference>
<evidence type="ECO:0000256" key="2">
    <source>
        <dbReference type="ARBA" id="ARBA00008392"/>
    </source>
</evidence>
<dbReference type="CDD" id="cd06454">
    <property type="entry name" value="KBL_like"/>
    <property type="match status" value="1"/>
</dbReference>
<dbReference type="Proteomes" id="UP000695007">
    <property type="component" value="Unplaced"/>
</dbReference>
<evidence type="ECO:0000256" key="10">
    <source>
        <dbReference type="ARBA" id="ARBA00078624"/>
    </source>
</evidence>
<evidence type="ECO:0000313" key="13">
    <source>
        <dbReference type="RefSeq" id="XP_011499026.1"/>
    </source>
</evidence>
<evidence type="ECO:0000256" key="7">
    <source>
        <dbReference type="ARBA" id="ARBA00067076"/>
    </source>
</evidence>
<dbReference type="NCBIfam" id="TIGR01822">
    <property type="entry name" value="2am3keto_CoA"/>
    <property type="match status" value="1"/>
</dbReference>
<evidence type="ECO:0000256" key="4">
    <source>
        <dbReference type="ARBA" id="ARBA00022898"/>
    </source>
</evidence>
<dbReference type="EC" id="2.3.1.29" evidence="7"/>
<evidence type="ECO:0000256" key="9">
    <source>
        <dbReference type="ARBA" id="ARBA00075633"/>
    </source>
</evidence>
<dbReference type="FunFam" id="3.40.640.10:FF:000006">
    <property type="entry name" value="5-aminolevulinate synthase, mitochondrial"/>
    <property type="match status" value="1"/>
</dbReference>
<dbReference type="NCBIfam" id="NF005394">
    <property type="entry name" value="PRK06939.1"/>
    <property type="match status" value="1"/>
</dbReference>
<dbReference type="HAMAP" id="MF_00985">
    <property type="entry name" value="2am3keto_CoA_ligase"/>
    <property type="match status" value="1"/>
</dbReference>
<feature type="domain" description="Aminotransferase class I/classII large" evidence="11">
    <location>
        <begin position="44"/>
        <end position="386"/>
    </location>
</feature>
<comment type="catalytic activity">
    <reaction evidence="6">
        <text>glycine + acetyl-CoA = (2S)-2-amino-3-oxobutanoate + CoA</text>
        <dbReference type="Rhea" id="RHEA:20736"/>
        <dbReference type="ChEBI" id="CHEBI:57287"/>
        <dbReference type="ChEBI" id="CHEBI:57288"/>
        <dbReference type="ChEBI" id="CHEBI:57305"/>
        <dbReference type="ChEBI" id="CHEBI:78948"/>
        <dbReference type="EC" id="2.3.1.29"/>
    </reaction>
    <physiologicalReaction direction="right-to-left" evidence="6">
        <dbReference type="Rhea" id="RHEA:20738"/>
    </physiologicalReaction>
</comment>
<dbReference type="GO" id="GO:0005739">
    <property type="term" value="C:mitochondrion"/>
    <property type="evidence" value="ECO:0007669"/>
    <property type="project" value="TreeGrafter"/>
</dbReference>
<accession>A0AAJ6YJ68</accession>
<dbReference type="GeneID" id="105363091"/>
<dbReference type="FunFam" id="3.90.1150.10:FF:000004">
    <property type="entry name" value="2-amino-3-ketobutyrate coenzyme A ligase"/>
    <property type="match status" value="1"/>
</dbReference>
<dbReference type="SUPFAM" id="SSF53383">
    <property type="entry name" value="PLP-dependent transferases"/>
    <property type="match status" value="1"/>
</dbReference>
<dbReference type="InterPro" id="IPR015421">
    <property type="entry name" value="PyrdxlP-dep_Trfase_major"/>
</dbReference>
<evidence type="ECO:0000259" key="11">
    <source>
        <dbReference type="Pfam" id="PF00155"/>
    </source>
</evidence>
<evidence type="ECO:0000256" key="1">
    <source>
        <dbReference type="ARBA" id="ARBA00001933"/>
    </source>
</evidence>
<dbReference type="GO" id="GO:0016874">
    <property type="term" value="F:ligase activity"/>
    <property type="evidence" value="ECO:0007669"/>
    <property type="project" value="UniProtKB-KW"/>
</dbReference>
<keyword evidence="13" id="KW-0436">Ligase</keyword>
<reference evidence="13" key="1">
    <citation type="submission" date="2025-08" db="UniProtKB">
        <authorList>
            <consortium name="RefSeq"/>
        </authorList>
    </citation>
    <scope>IDENTIFICATION</scope>
</reference>
<comment type="similarity">
    <text evidence="2">Belongs to the class-II pyridoxal-phosphate-dependent aminotransferase family.</text>
</comment>
<protein>
    <recommendedName>
        <fullName evidence="8">2-amino-3-ketobutyrate coenzyme A ligase, mitochondrial</fullName>
        <ecNumber evidence="7">2.3.1.29</ecNumber>
    </recommendedName>
    <alternativeName>
        <fullName evidence="9">Aminoacetone synthase</fullName>
    </alternativeName>
    <alternativeName>
        <fullName evidence="10">Glycine acetyltransferase</fullName>
    </alternativeName>
</protein>
<gene>
    <name evidence="13" type="primary">LOC105363091</name>
</gene>
<keyword evidence="12" id="KW-1185">Reference proteome</keyword>
<comment type="cofactor">
    <cofactor evidence="1">
        <name>pyridoxal 5'-phosphate</name>
        <dbReference type="ChEBI" id="CHEBI:597326"/>
    </cofactor>
</comment>
<dbReference type="GO" id="GO:0030170">
    <property type="term" value="F:pyridoxal phosphate binding"/>
    <property type="evidence" value="ECO:0007669"/>
    <property type="project" value="InterPro"/>
</dbReference>
<dbReference type="KEGG" id="csol:105363091"/>
<dbReference type="PANTHER" id="PTHR13693:SF102">
    <property type="entry name" value="2-AMINO-3-KETOBUTYRATE COENZYME A LIGASE, MITOCHONDRIAL"/>
    <property type="match status" value="1"/>
</dbReference>
<evidence type="ECO:0000256" key="6">
    <source>
        <dbReference type="ARBA" id="ARBA00052559"/>
    </source>
</evidence>
<dbReference type="AlphaFoldDB" id="A0AAJ6YJ68"/>
<dbReference type="PANTHER" id="PTHR13693">
    <property type="entry name" value="CLASS II AMINOTRANSFERASE/8-AMINO-7-OXONONANOATE SYNTHASE"/>
    <property type="match status" value="1"/>
</dbReference>
<sequence length="398" mass="44120">MRYKTHLATVLKFELTSIKDAGTWKNERIIASSQSTNILLANGKKVLNFCANNYLGLSNNKEIIKAAKVAVDKYGVGLSSVRFICGTQDIHLELEKKLSAFHNREDAILYASCFDANAGIFETLLTPNDAIFSDELNHASIIDGIRLCKAKKFRYKHRDMMDLESKLKETSTARLRLIATDGVFSMDGTVAPLPDIINLAKKYNALTFVDDCHATGFFGKTGRGTEEFFDQLGSIDIINSTLGKALGGITGGYTVSSKLVIDLLRQRSRPYLFSNSLPPPIVASGIRVIDLISQSTDLITKLEHNTELFRQQMVNAGFKINGDMHPICPVILGDAKLTNVFADKMLEKGIYVIGFNYPVVPKEKARIRVQISAAHSIEDIHRAIETFTEIGKELKVIK</sequence>
<organism evidence="12 13">
    <name type="scientific">Ceratosolen solmsi marchali</name>
    <dbReference type="NCBI Taxonomy" id="326594"/>
    <lineage>
        <taxon>Eukaryota</taxon>
        <taxon>Metazoa</taxon>
        <taxon>Ecdysozoa</taxon>
        <taxon>Arthropoda</taxon>
        <taxon>Hexapoda</taxon>
        <taxon>Insecta</taxon>
        <taxon>Pterygota</taxon>
        <taxon>Neoptera</taxon>
        <taxon>Endopterygota</taxon>
        <taxon>Hymenoptera</taxon>
        <taxon>Apocrita</taxon>
        <taxon>Proctotrupomorpha</taxon>
        <taxon>Chalcidoidea</taxon>
        <taxon>Agaonidae</taxon>
        <taxon>Agaoninae</taxon>
        <taxon>Ceratosolen</taxon>
    </lineage>
</organism>
<dbReference type="Gene3D" id="3.40.640.10">
    <property type="entry name" value="Type I PLP-dependent aspartate aminotransferase-like (Major domain)"/>
    <property type="match status" value="1"/>
</dbReference>
<dbReference type="InterPro" id="IPR015422">
    <property type="entry name" value="PyrdxlP-dep_Trfase_small"/>
</dbReference>
<proteinExistence type="inferred from homology"/>
<dbReference type="InterPro" id="IPR015424">
    <property type="entry name" value="PyrdxlP-dep_Trfase"/>
</dbReference>
<dbReference type="Gene3D" id="3.90.1150.10">
    <property type="entry name" value="Aspartate Aminotransferase, domain 1"/>
    <property type="match status" value="1"/>
</dbReference>
<dbReference type="InterPro" id="IPR004839">
    <property type="entry name" value="Aminotransferase_I/II_large"/>
</dbReference>
<evidence type="ECO:0000256" key="5">
    <source>
        <dbReference type="ARBA" id="ARBA00023315"/>
    </source>
</evidence>
<evidence type="ECO:0000256" key="3">
    <source>
        <dbReference type="ARBA" id="ARBA00022679"/>
    </source>
</evidence>
<dbReference type="GO" id="GO:0006567">
    <property type="term" value="P:L-threonine catabolic process"/>
    <property type="evidence" value="ECO:0007669"/>
    <property type="project" value="InterPro"/>
</dbReference>
<dbReference type="RefSeq" id="XP_011499026.1">
    <property type="nucleotide sequence ID" value="XM_011500724.1"/>
</dbReference>
<evidence type="ECO:0000313" key="12">
    <source>
        <dbReference type="Proteomes" id="UP000695007"/>
    </source>
</evidence>
<keyword evidence="3" id="KW-0808">Transferase</keyword>
<keyword evidence="5" id="KW-0012">Acyltransferase</keyword>
<dbReference type="GO" id="GO:0008890">
    <property type="term" value="F:glycine C-acetyltransferase activity"/>
    <property type="evidence" value="ECO:0007669"/>
    <property type="project" value="UniProtKB-EC"/>
</dbReference>
<name>A0AAJ6YJ68_9HYME</name>
<dbReference type="InterPro" id="IPR011282">
    <property type="entry name" value="2am3keto_CoA_ligase"/>
</dbReference>